<evidence type="ECO:0000313" key="2">
    <source>
        <dbReference type="EMBL" id="MFL0250303.1"/>
    </source>
</evidence>
<reference evidence="2 3" key="1">
    <citation type="submission" date="2024-11" db="EMBL/GenBank/DDBJ databases">
        <authorList>
            <person name="Heng Y.C."/>
            <person name="Lim A.C.H."/>
            <person name="Lee J.K.Y."/>
            <person name="Kittelmann S."/>
        </authorList>
    </citation>
    <scope>NUCLEOTIDE SEQUENCE [LARGE SCALE GENOMIC DNA]</scope>
    <source>
        <strain evidence="2 3">WILCCON 0114</strain>
    </source>
</reference>
<dbReference type="InterPro" id="IPR051531">
    <property type="entry name" value="N-acetyltransferase"/>
</dbReference>
<dbReference type="PROSITE" id="PS51186">
    <property type="entry name" value="GNAT"/>
    <property type="match status" value="1"/>
</dbReference>
<organism evidence="2 3">
    <name type="scientific">Clostridium neuense</name>
    <dbReference type="NCBI Taxonomy" id="1728934"/>
    <lineage>
        <taxon>Bacteria</taxon>
        <taxon>Bacillati</taxon>
        <taxon>Bacillota</taxon>
        <taxon>Clostridia</taxon>
        <taxon>Eubacteriales</taxon>
        <taxon>Clostridiaceae</taxon>
        <taxon>Clostridium</taxon>
    </lineage>
</organism>
<dbReference type="Pfam" id="PF13302">
    <property type="entry name" value="Acetyltransf_3"/>
    <property type="match status" value="1"/>
</dbReference>
<dbReference type="RefSeq" id="WP_406786964.1">
    <property type="nucleotide sequence ID" value="NZ_JBJIAA010000005.1"/>
</dbReference>
<dbReference type="Proteomes" id="UP001623592">
    <property type="component" value="Unassembled WGS sequence"/>
</dbReference>
<keyword evidence="3" id="KW-1185">Reference proteome</keyword>
<keyword evidence="2" id="KW-0012">Acyltransferase</keyword>
<evidence type="ECO:0000313" key="3">
    <source>
        <dbReference type="Proteomes" id="UP001623592"/>
    </source>
</evidence>
<dbReference type="PANTHER" id="PTHR43792">
    <property type="entry name" value="GNAT FAMILY, PUTATIVE (AFU_ORTHOLOGUE AFUA_3G00765)-RELATED-RELATED"/>
    <property type="match status" value="1"/>
</dbReference>
<dbReference type="PANTHER" id="PTHR43792:SF13">
    <property type="entry name" value="ACETYLTRANSFERASE"/>
    <property type="match status" value="1"/>
</dbReference>
<protein>
    <submittedName>
        <fullName evidence="2">GNAT family N-acetyltransferase</fullName>
        <ecNumber evidence="2">2.3.-.-</ecNumber>
    </submittedName>
</protein>
<dbReference type="GO" id="GO:0016746">
    <property type="term" value="F:acyltransferase activity"/>
    <property type="evidence" value="ECO:0007669"/>
    <property type="project" value="UniProtKB-KW"/>
</dbReference>
<comment type="caution">
    <text evidence="2">The sequence shown here is derived from an EMBL/GenBank/DDBJ whole genome shotgun (WGS) entry which is preliminary data.</text>
</comment>
<sequence length="173" mass="19767">MKLKNIVTDRLILMPITLQIAEALMKNDNSEILKLGMKTNKAWPTNDTNDILPIIVKSLKENEPSGFETWMIERKDSKEIIGDIGFHGMPDENGEVEIGYGLVENERRKGFGFEAARAIMDFAIAHEAVKVVKADCLINNIPSARILDRLGMKEIRRDSELIYWEYSKNIKEM</sequence>
<feature type="domain" description="N-acetyltransferase" evidence="1">
    <location>
        <begin position="16"/>
        <end position="171"/>
    </location>
</feature>
<dbReference type="SUPFAM" id="SSF55729">
    <property type="entry name" value="Acyl-CoA N-acyltransferases (Nat)"/>
    <property type="match status" value="1"/>
</dbReference>
<proteinExistence type="predicted"/>
<accession>A0ABW8TCW3</accession>
<evidence type="ECO:0000259" key="1">
    <source>
        <dbReference type="PROSITE" id="PS51186"/>
    </source>
</evidence>
<dbReference type="Gene3D" id="3.40.630.30">
    <property type="match status" value="1"/>
</dbReference>
<name>A0ABW8TCW3_9CLOT</name>
<dbReference type="EMBL" id="JBJIAA010000005">
    <property type="protein sequence ID" value="MFL0250303.1"/>
    <property type="molecule type" value="Genomic_DNA"/>
</dbReference>
<dbReference type="InterPro" id="IPR000182">
    <property type="entry name" value="GNAT_dom"/>
</dbReference>
<dbReference type="EC" id="2.3.-.-" evidence="2"/>
<dbReference type="InterPro" id="IPR016181">
    <property type="entry name" value="Acyl_CoA_acyltransferase"/>
</dbReference>
<gene>
    <name evidence="2" type="ORF">ACJDT4_07685</name>
</gene>
<keyword evidence="2" id="KW-0808">Transferase</keyword>